<dbReference type="SUPFAM" id="SSF56300">
    <property type="entry name" value="Metallo-dependent phosphatases"/>
    <property type="match status" value="1"/>
</dbReference>
<evidence type="ECO:0000256" key="1">
    <source>
        <dbReference type="SAM" id="Phobius"/>
    </source>
</evidence>
<evidence type="ECO:0000259" key="2">
    <source>
        <dbReference type="Pfam" id="PF00149"/>
    </source>
</evidence>
<dbReference type="InterPro" id="IPR004843">
    <property type="entry name" value="Calcineurin-like_PHP"/>
</dbReference>
<feature type="transmembrane region" description="Helical" evidence="1">
    <location>
        <begin position="73"/>
        <end position="93"/>
    </location>
</feature>
<keyword evidence="3" id="KW-0378">Hydrolase</keyword>
<proteinExistence type="predicted"/>
<feature type="transmembrane region" description="Helical" evidence="1">
    <location>
        <begin position="113"/>
        <end position="132"/>
    </location>
</feature>
<protein>
    <submittedName>
        <fullName evidence="3">3',5'-cyclic adenosine monophosphate phosphodiesterase CpdA</fullName>
        <ecNumber evidence="3">3.1.4.53</ecNumber>
    </submittedName>
</protein>
<keyword evidence="1" id="KW-1133">Transmembrane helix</keyword>
<reference evidence="3" key="1">
    <citation type="submission" date="2019-08" db="EMBL/GenBank/DDBJ databases">
        <authorList>
            <person name="Kucharzyk K."/>
            <person name="Murdoch R.W."/>
            <person name="Higgins S."/>
            <person name="Loffler F."/>
        </authorList>
    </citation>
    <scope>NUCLEOTIDE SEQUENCE</scope>
</reference>
<dbReference type="EMBL" id="VSSQ01016690">
    <property type="protein sequence ID" value="MPM58299.1"/>
    <property type="molecule type" value="Genomic_DNA"/>
</dbReference>
<name>A0A645AYT4_9ZZZZ</name>
<gene>
    <name evidence="3" type="primary">cpdA_65</name>
    <name evidence="3" type="ORF">SDC9_105130</name>
</gene>
<evidence type="ECO:0000313" key="3">
    <source>
        <dbReference type="EMBL" id="MPM58299.1"/>
    </source>
</evidence>
<dbReference type="PANTHER" id="PTHR31302">
    <property type="entry name" value="TRANSMEMBRANE PROTEIN WITH METALLOPHOSPHOESTERASE DOMAIN-RELATED"/>
    <property type="match status" value="1"/>
</dbReference>
<dbReference type="Gene3D" id="3.60.21.10">
    <property type="match status" value="1"/>
</dbReference>
<dbReference type="AlphaFoldDB" id="A0A645AYT4"/>
<dbReference type="Pfam" id="PF00149">
    <property type="entry name" value="Metallophos"/>
    <property type="match status" value="1"/>
</dbReference>
<keyword evidence="1" id="KW-0812">Transmembrane</keyword>
<dbReference type="InterPro" id="IPR029052">
    <property type="entry name" value="Metallo-depent_PP-like"/>
</dbReference>
<comment type="caution">
    <text evidence="3">The sequence shown here is derived from an EMBL/GenBank/DDBJ whole genome shotgun (WGS) entry which is preliminary data.</text>
</comment>
<dbReference type="CDD" id="cd07385">
    <property type="entry name" value="MPP_YkuE_C"/>
    <property type="match status" value="1"/>
</dbReference>
<feature type="domain" description="Calcineurin-like phosphoesterase" evidence="2">
    <location>
        <begin position="153"/>
        <end position="314"/>
    </location>
</feature>
<dbReference type="PANTHER" id="PTHR31302:SF0">
    <property type="entry name" value="TRANSMEMBRANE PROTEIN WITH METALLOPHOSPHOESTERASE DOMAIN"/>
    <property type="match status" value="1"/>
</dbReference>
<accession>A0A645AYT4</accession>
<feature type="transmembrane region" description="Helical" evidence="1">
    <location>
        <begin position="29"/>
        <end position="52"/>
    </location>
</feature>
<keyword evidence="1" id="KW-0472">Membrane</keyword>
<dbReference type="EC" id="3.1.4.53" evidence="3"/>
<sequence>MKSFFLTILFFYVTANVYAAIRIYQLIPANAWVRIVVMGIFLLGFASLLIFFRFGEAMPVGTAGFFYRFGTSWMIAFLYVFMLILFVDLFRIINWVAPIADKETVRGIFHHNALTAVTGLGLTALILLYGNWQYHNKKRSHITIKTEKIDKPMRIVGISDLHLGYTISKKELSRWVEMINAENPDMVIIGGDLVDNQLRPVWMHSLDRELLKIKAPLGVYACTGNHEYISGIKNSADFYTRSGITLLRDSVLQTNGLTIIGREDHSRKNRKTLPELIKNSDNRTFSILLNHQPYYLDEAVREGIDFQFSGHTHRGQVFPASLITDKIFELSQGYIQKKNTHFYVSSGLGIWGGKFRIGTRSEYLVLDLEN</sequence>
<dbReference type="InterPro" id="IPR051158">
    <property type="entry name" value="Metallophosphoesterase_sf"/>
</dbReference>
<organism evidence="3">
    <name type="scientific">bioreactor metagenome</name>
    <dbReference type="NCBI Taxonomy" id="1076179"/>
    <lineage>
        <taxon>unclassified sequences</taxon>
        <taxon>metagenomes</taxon>
        <taxon>ecological metagenomes</taxon>
    </lineage>
</organism>
<dbReference type="GO" id="GO:0004115">
    <property type="term" value="F:3',5'-cyclic-AMP phosphodiesterase activity"/>
    <property type="evidence" value="ECO:0007669"/>
    <property type="project" value="UniProtKB-EC"/>
</dbReference>